<dbReference type="SUPFAM" id="SSF51569">
    <property type="entry name" value="Aldolase"/>
    <property type="match status" value="1"/>
</dbReference>
<organism evidence="2 3">
    <name type="scientific">Deinococcus radiopugnans</name>
    <dbReference type="NCBI Taxonomy" id="57497"/>
    <lineage>
        <taxon>Bacteria</taxon>
        <taxon>Thermotogati</taxon>
        <taxon>Deinococcota</taxon>
        <taxon>Deinococci</taxon>
        <taxon>Deinococcales</taxon>
        <taxon>Deinococcaceae</taxon>
        <taxon>Deinococcus</taxon>
    </lineage>
</organism>
<dbReference type="Proteomes" id="UP000030634">
    <property type="component" value="Chromosome"/>
</dbReference>
<dbReference type="Pfam" id="PF05853">
    <property type="entry name" value="BKACE"/>
    <property type="match status" value="1"/>
</dbReference>
<accession>A0A0A7KJX4</accession>
<reference evidence="3" key="1">
    <citation type="submission" date="2014-11" db="EMBL/GenBank/DDBJ databases">
        <title>Hymenobacter sp. DG25B genome submission.</title>
        <authorList>
            <person name="Jung H.-Y."/>
            <person name="Kim M.K."/>
            <person name="Srinivasan S."/>
            <person name="Lim S."/>
        </authorList>
    </citation>
    <scope>NUCLEOTIDE SEQUENCE [LARGE SCALE GENOMIC DNA]</scope>
    <source>
        <strain evidence="3">DY59</strain>
    </source>
</reference>
<evidence type="ECO:0000256" key="1">
    <source>
        <dbReference type="SAM" id="MobiDB-lite"/>
    </source>
</evidence>
<sequence length="238" mass="25533">MLKAALNGNRSSDEHPNTPITPGQLAQAARAAVEAGADALHFHPRNVAGVESLDAEDVAAALEAVRAACPGVPVGLSSGWWILPDTRARLAAVRAWTALPDFVSVNWQEDGAPELAAALLERGIGVEAGLWTAEAVQAFLTWPRRDEVLRVLVEMPDQPIRTYKAELQEMFALLDASGLDKPVVLHGLGESAWPLLREAARRGLDARIGLEDTLLLPGDFDGAADNAELVRVAREMME</sequence>
<dbReference type="PANTHER" id="PTHR37418">
    <property type="entry name" value="3-KETO-5-AMINOHEXANOATE CLEAVAGE ENZYME-RELATED"/>
    <property type="match status" value="1"/>
</dbReference>
<dbReference type="STRING" id="1182571.QR90_01555"/>
<dbReference type="RefSeq" id="WP_039686335.1">
    <property type="nucleotide sequence ID" value="NZ_CP010028.1"/>
</dbReference>
<dbReference type="KEGG" id="dsw:QR90_01555"/>
<evidence type="ECO:0000313" key="3">
    <source>
        <dbReference type="Proteomes" id="UP000030634"/>
    </source>
</evidence>
<evidence type="ECO:0008006" key="4">
    <source>
        <dbReference type="Google" id="ProtNLM"/>
    </source>
</evidence>
<feature type="region of interest" description="Disordered" evidence="1">
    <location>
        <begin position="1"/>
        <end position="21"/>
    </location>
</feature>
<proteinExistence type="predicted"/>
<dbReference type="AlphaFoldDB" id="A0A0A7KJX4"/>
<dbReference type="PANTHER" id="PTHR37418:SF1">
    <property type="entry name" value="3-KETO-5-AMINOHEXANOATE CLEAVAGE PROTEIN"/>
    <property type="match status" value="1"/>
</dbReference>
<gene>
    <name evidence="2" type="ORF">QR90_01555</name>
</gene>
<dbReference type="InterPro" id="IPR013785">
    <property type="entry name" value="Aldolase_TIM"/>
</dbReference>
<dbReference type="EMBL" id="CP010028">
    <property type="protein sequence ID" value="AIZ46360.1"/>
    <property type="molecule type" value="Genomic_DNA"/>
</dbReference>
<name>A0A0A7KJX4_9DEIO</name>
<dbReference type="GO" id="GO:0043720">
    <property type="term" value="F:3-keto-5-aminohexanoate cleavage activity"/>
    <property type="evidence" value="ECO:0007669"/>
    <property type="project" value="InterPro"/>
</dbReference>
<dbReference type="Gene3D" id="3.20.20.70">
    <property type="entry name" value="Aldolase class I"/>
    <property type="match status" value="1"/>
</dbReference>
<dbReference type="HOGENOM" id="CLU_098986_0_0_0"/>
<protein>
    <recommendedName>
        <fullName evidence="4">3-keto-5-aminohexanoate cleavage enzyme</fullName>
    </recommendedName>
</protein>
<dbReference type="InterPro" id="IPR008567">
    <property type="entry name" value="BKACE"/>
</dbReference>
<evidence type="ECO:0000313" key="2">
    <source>
        <dbReference type="EMBL" id="AIZ46360.1"/>
    </source>
</evidence>